<evidence type="ECO:0000313" key="4">
    <source>
        <dbReference type="Proteomes" id="UP001596364"/>
    </source>
</evidence>
<dbReference type="InterPro" id="IPR011004">
    <property type="entry name" value="Trimer_LpxA-like_sf"/>
</dbReference>
<dbReference type="InterPro" id="IPR020019">
    <property type="entry name" value="AcTrfase_PglD-like"/>
</dbReference>
<dbReference type="CDD" id="cd03360">
    <property type="entry name" value="LbH_AT_putative"/>
    <property type="match status" value="1"/>
</dbReference>
<dbReference type="RefSeq" id="WP_131259834.1">
    <property type="nucleotide sequence ID" value="NZ_JBHSUS010000001.1"/>
</dbReference>
<feature type="domain" description="PglD N-terminal" evidence="2">
    <location>
        <begin position="3"/>
        <end position="80"/>
    </location>
</feature>
<dbReference type="Pfam" id="PF17836">
    <property type="entry name" value="PglD_N"/>
    <property type="match status" value="1"/>
</dbReference>
<dbReference type="InterPro" id="IPR041561">
    <property type="entry name" value="PglD_N"/>
</dbReference>
<dbReference type="InterPro" id="IPR050179">
    <property type="entry name" value="Trans_hexapeptide_repeat"/>
</dbReference>
<dbReference type="PANTHER" id="PTHR43300">
    <property type="entry name" value="ACETYLTRANSFERASE"/>
    <property type="match status" value="1"/>
</dbReference>
<dbReference type="Proteomes" id="UP001596364">
    <property type="component" value="Unassembled WGS sequence"/>
</dbReference>
<evidence type="ECO:0000256" key="1">
    <source>
        <dbReference type="ARBA" id="ARBA00007274"/>
    </source>
</evidence>
<comment type="caution">
    <text evidence="3">The sequence shown here is derived from an EMBL/GenBank/DDBJ whole genome shotgun (WGS) entry which is preliminary data.</text>
</comment>
<dbReference type="PANTHER" id="PTHR43300:SF7">
    <property type="entry name" value="UDP-N-ACETYLBACILLOSAMINE N-ACETYLTRANSFERASE"/>
    <property type="match status" value="1"/>
</dbReference>
<dbReference type="Gene3D" id="3.40.50.20">
    <property type="match status" value="1"/>
</dbReference>
<keyword evidence="4" id="KW-1185">Reference proteome</keyword>
<sequence length="208" mass="21936">MSRLIIIGAGGHGKVAADCAEAMQCFDSIAFLDVDTSRSRVANTWDLLGHADDWRNFNDSDVCWFVAIGNNQIRRRELEQILSTGADVVTLIHPGAVVSPYSQIGLGTLVCANSVINPFTQIGIGCILNTASSIDHDNVIGDFVHIAPGCHLAGDVQVGNGSFLGIATTVIQGLKIGQNVRTGAGSVVVRDIPNDAFALGVPARIKDK</sequence>
<proteinExistence type="inferred from homology"/>
<dbReference type="NCBIfam" id="TIGR03570">
    <property type="entry name" value="NeuD_NnaD"/>
    <property type="match status" value="1"/>
</dbReference>
<dbReference type="SUPFAM" id="SSF51161">
    <property type="entry name" value="Trimeric LpxA-like enzymes"/>
    <property type="match status" value="1"/>
</dbReference>
<protein>
    <submittedName>
        <fullName evidence="3">Acetyltransferase</fullName>
    </submittedName>
</protein>
<evidence type="ECO:0000313" key="3">
    <source>
        <dbReference type="EMBL" id="MFC6438827.1"/>
    </source>
</evidence>
<dbReference type="EMBL" id="JBHSUS010000001">
    <property type="protein sequence ID" value="MFC6438827.1"/>
    <property type="molecule type" value="Genomic_DNA"/>
</dbReference>
<name>A0ABW1XI58_9ALTE</name>
<evidence type="ECO:0000259" key="2">
    <source>
        <dbReference type="Pfam" id="PF17836"/>
    </source>
</evidence>
<dbReference type="Gene3D" id="2.160.10.10">
    <property type="entry name" value="Hexapeptide repeat proteins"/>
    <property type="match status" value="1"/>
</dbReference>
<accession>A0ABW1XI58</accession>
<gene>
    <name evidence="3" type="ORF">ACFP85_01475</name>
</gene>
<organism evidence="3 4">
    <name type="scientific">Pseudobowmanella zhangzhouensis</name>
    <dbReference type="NCBI Taxonomy" id="1537679"/>
    <lineage>
        <taxon>Bacteria</taxon>
        <taxon>Pseudomonadati</taxon>
        <taxon>Pseudomonadota</taxon>
        <taxon>Gammaproteobacteria</taxon>
        <taxon>Alteromonadales</taxon>
        <taxon>Alteromonadaceae</taxon>
    </lineage>
</organism>
<reference evidence="4" key="1">
    <citation type="journal article" date="2019" name="Int. J. Syst. Evol. Microbiol.">
        <title>The Global Catalogue of Microorganisms (GCM) 10K type strain sequencing project: providing services to taxonomists for standard genome sequencing and annotation.</title>
        <authorList>
            <consortium name="The Broad Institute Genomics Platform"/>
            <consortium name="The Broad Institute Genome Sequencing Center for Infectious Disease"/>
            <person name="Wu L."/>
            <person name="Ma J."/>
        </authorList>
    </citation>
    <scope>NUCLEOTIDE SEQUENCE [LARGE SCALE GENOMIC DNA]</scope>
    <source>
        <strain evidence="4">CGMCC 1.16031</strain>
    </source>
</reference>
<comment type="similarity">
    <text evidence="1">Belongs to the transferase hexapeptide repeat family.</text>
</comment>